<comment type="caution">
    <text evidence="11">The sequence shown here is derived from an EMBL/GenBank/DDBJ whole genome shotgun (WGS) entry which is preliminary data.</text>
</comment>
<keyword evidence="3" id="KW-0813">Transport</keyword>
<accession>A0AA41RUA0</accession>
<evidence type="ECO:0000256" key="3">
    <source>
        <dbReference type="ARBA" id="ARBA00022448"/>
    </source>
</evidence>
<organism evidence="11 13">
    <name type="scientific">Papaver nudicaule</name>
    <name type="common">Iceland poppy</name>
    <dbReference type="NCBI Taxonomy" id="74823"/>
    <lineage>
        <taxon>Eukaryota</taxon>
        <taxon>Viridiplantae</taxon>
        <taxon>Streptophyta</taxon>
        <taxon>Embryophyta</taxon>
        <taxon>Tracheophyta</taxon>
        <taxon>Spermatophyta</taxon>
        <taxon>Magnoliopsida</taxon>
        <taxon>Ranunculales</taxon>
        <taxon>Papaveraceae</taxon>
        <taxon>Papaveroideae</taxon>
        <taxon>Papaver</taxon>
    </lineage>
</organism>
<protein>
    <recommendedName>
        <fullName evidence="14">Mitochondrial import receptor subunit TOM7-1</fullName>
    </recommendedName>
</protein>
<keyword evidence="5" id="KW-1000">Mitochondrion outer membrane</keyword>
<keyword evidence="9" id="KW-0472">Membrane</keyword>
<evidence type="ECO:0000313" key="11">
    <source>
        <dbReference type="EMBL" id="MCL7024571.1"/>
    </source>
</evidence>
<proteinExistence type="inferred from homology"/>
<evidence type="ECO:0000256" key="5">
    <source>
        <dbReference type="ARBA" id="ARBA00022787"/>
    </source>
</evidence>
<name>A0AA41RUA0_PAPNU</name>
<dbReference type="EMBL" id="JAJJMA010154937">
    <property type="protein sequence ID" value="MCL7035262.1"/>
    <property type="molecule type" value="Genomic_DNA"/>
</dbReference>
<keyword evidence="8" id="KW-0496">Mitochondrion</keyword>
<evidence type="ECO:0000313" key="12">
    <source>
        <dbReference type="EMBL" id="MCL7035262.1"/>
    </source>
</evidence>
<sequence length="75" mass="8253">MASRGQVVKSKGKSGRGGGKINNEEYPVLKSVQEWTNWSLKKAKVAVHYGFIPLIIVIGMQSEPKPTLFQLLSPV</sequence>
<keyword evidence="4" id="KW-0812">Transmembrane</keyword>
<evidence type="ECO:0000256" key="7">
    <source>
        <dbReference type="ARBA" id="ARBA00022989"/>
    </source>
</evidence>
<dbReference type="AlphaFoldDB" id="A0AA41RUA0"/>
<gene>
    <name evidence="11" type="ORF">MKW94_002325</name>
    <name evidence="12" type="ORF">MKW94_016410</name>
</gene>
<keyword evidence="6" id="KW-0653">Protein transport</keyword>
<comment type="subcellular location">
    <subcellularLocation>
        <location evidence="1">Mitochondrion outer membrane</location>
        <topology evidence="1">Single-pass membrane protein</topology>
    </subcellularLocation>
</comment>
<feature type="region of interest" description="Disordered" evidence="10">
    <location>
        <begin position="1"/>
        <end position="23"/>
    </location>
</feature>
<dbReference type="GO" id="GO:0005742">
    <property type="term" value="C:mitochondrial outer membrane translocase complex"/>
    <property type="evidence" value="ECO:0007669"/>
    <property type="project" value="InterPro"/>
</dbReference>
<comment type="similarity">
    <text evidence="2">Belongs to the Tom7 family.</text>
</comment>
<evidence type="ECO:0000256" key="2">
    <source>
        <dbReference type="ARBA" id="ARBA00010917"/>
    </source>
</evidence>
<evidence type="ECO:0000256" key="6">
    <source>
        <dbReference type="ARBA" id="ARBA00022927"/>
    </source>
</evidence>
<evidence type="ECO:0000256" key="9">
    <source>
        <dbReference type="ARBA" id="ARBA00023136"/>
    </source>
</evidence>
<evidence type="ECO:0000313" key="13">
    <source>
        <dbReference type="Proteomes" id="UP001177140"/>
    </source>
</evidence>
<dbReference type="InterPro" id="IPR012621">
    <property type="entry name" value="Tom7"/>
</dbReference>
<keyword evidence="13" id="KW-1185">Reference proteome</keyword>
<dbReference type="GO" id="GO:0030150">
    <property type="term" value="P:protein import into mitochondrial matrix"/>
    <property type="evidence" value="ECO:0007669"/>
    <property type="project" value="InterPro"/>
</dbReference>
<dbReference type="PANTHER" id="PTHR34944">
    <property type="entry name" value="MITOCHONDRIAL IMPORT RECEPTOR SUBUNIT TOM7"/>
    <property type="match status" value="1"/>
</dbReference>
<evidence type="ECO:0000256" key="1">
    <source>
        <dbReference type="ARBA" id="ARBA00004572"/>
    </source>
</evidence>
<dbReference type="EMBL" id="JAJJMA010036014">
    <property type="protein sequence ID" value="MCL7024571.1"/>
    <property type="molecule type" value="Genomic_DNA"/>
</dbReference>
<keyword evidence="7" id="KW-1133">Transmembrane helix</keyword>
<evidence type="ECO:0008006" key="14">
    <source>
        <dbReference type="Google" id="ProtNLM"/>
    </source>
</evidence>
<dbReference type="Pfam" id="PF08038">
    <property type="entry name" value="Tom7"/>
    <property type="match status" value="1"/>
</dbReference>
<dbReference type="PANTHER" id="PTHR34944:SF2">
    <property type="entry name" value="MITOCHONDRIAL IMPORT RECEPTOR SUBUNIT TOM7"/>
    <property type="match status" value="1"/>
</dbReference>
<evidence type="ECO:0000256" key="10">
    <source>
        <dbReference type="SAM" id="MobiDB-lite"/>
    </source>
</evidence>
<evidence type="ECO:0000256" key="8">
    <source>
        <dbReference type="ARBA" id="ARBA00023128"/>
    </source>
</evidence>
<evidence type="ECO:0000256" key="4">
    <source>
        <dbReference type="ARBA" id="ARBA00022692"/>
    </source>
</evidence>
<reference evidence="11" key="1">
    <citation type="submission" date="2022-03" db="EMBL/GenBank/DDBJ databases">
        <title>A functionally conserved STORR gene fusion in Papaver species that diverged 16.8 million years ago.</title>
        <authorList>
            <person name="Catania T."/>
        </authorList>
    </citation>
    <scope>NUCLEOTIDE SEQUENCE</scope>
    <source>
        <strain evidence="11">S-191538</strain>
    </source>
</reference>
<dbReference type="Proteomes" id="UP001177140">
    <property type="component" value="Unassembled WGS sequence"/>
</dbReference>